<sequence>MEREAGPAPPSEAAPGAAGARDPERPAIPPFRRNVLLLSVAWCFGVAAAFMQLSATTLAVAELYDESKSTLPLGVLMASAAVFAALVPHMTPRYGKWRVYGTATCLGMVMAAVELAVVYTVGKGINENGGVVDPEDGRLVFIVIMVSCVPQGFVYACANNFRLTSVDYAVEKRQIPIAISMTMGGGIAAALVGPLLAIASRDLGDVKFAGSFLHLFLLYVALLLTLSRIEFIKASRPGSQEVLDANAAAGLPPPRSLKQLLLQWDFFIALLVQVVTFATMGALMSATPVSMRNEGFSYALITTTIVLHLMGMYVPSFWIGKVVTRFGIGKVMVAGLAVEMIGALLFLIQRSAPIYICGIVLVGVGWNFGFISATSRIGMLATEAEKPRLHALNDTPVLASLGISFLTSGPLYTSLGWENLALLNSVIIIATFIVVVIREARLIANYAGASNEFAEVPAKSRAAEVEQQTSAEEPADHLAEV</sequence>
<organism evidence="5 6">
    <name type="scientific">Hondaea fermentalgiana</name>
    <dbReference type="NCBI Taxonomy" id="2315210"/>
    <lineage>
        <taxon>Eukaryota</taxon>
        <taxon>Sar</taxon>
        <taxon>Stramenopiles</taxon>
        <taxon>Bigyra</taxon>
        <taxon>Labyrinthulomycetes</taxon>
        <taxon>Thraustochytrida</taxon>
        <taxon>Thraustochytriidae</taxon>
        <taxon>Hondaea</taxon>
    </lineage>
</organism>
<feature type="transmembrane region" description="Helical" evidence="3">
    <location>
        <begin position="178"/>
        <end position="200"/>
    </location>
</feature>
<feature type="transmembrane region" description="Helical" evidence="3">
    <location>
        <begin position="70"/>
        <end position="87"/>
    </location>
</feature>
<feature type="transmembrane region" description="Helical" evidence="3">
    <location>
        <begin position="99"/>
        <end position="119"/>
    </location>
</feature>
<evidence type="ECO:0000313" key="5">
    <source>
        <dbReference type="EMBL" id="GBG34066.1"/>
    </source>
</evidence>
<feature type="domain" description="Major facilitator superfamily (MFS) profile" evidence="4">
    <location>
        <begin position="265"/>
        <end position="481"/>
    </location>
</feature>
<accession>A0A2R5GT75</accession>
<dbReference type="GO" id="GO:0016020">
    <property type="term" value="C:membrane"/>
    <property type="evidence" value="ECO:0007669"/>
    <property type="project" value="UniProtKB-SubCell"/>
</dbReference>
<feature type="region of interest" description="Disordered" evidence="2">
    <location>
        <begin position="1"/>
        <end position="24"/>
    </location>
</feature>
<evidence type="ECO:0000259" key="4">
    <source>
        <dbReference type="PROSITE" id="PS50850"/>
    </source>
</evidence>
<dbReference type="OrthoDB" id="6612291at2759"/>
<proteinExistence type="predicted"/>
<dbReference type="PANTHER" id="PTHR23534:SF1">
    <property type="entry name" value="MAJOR FACILITATOR SUPERFAMILY PROTEIN"/>
    <property type="match status" value="1"/>
</dbReference>
<dbReference type="SUPFAM" id="SSF103473">
    <property type="entry name" value="MFS general substrate transporter"/>
    <property type="match status" value="1"/>
</dbReference>
<dbReference type="InterPro" id="IPR036259">
    <property type="entry name" value="MFS_trans_sf"/>
</dbReference>
<feature type="transmembrane region" description="Helical" evidence="3">
    <location>
        <begin position="354"/>
        <end position="374"/>
    </location>
</feature>
<dbReference type="GO" id="GO:0022857">
    <property type="term" value="F:transmembrane transporter activity"/>
    <property type="evidence" value="ECO:0007669"/>
    <property type="project" value="InterPro"/>
</dbReference>
<keyword evidence="3" id="KW-1133">Transmembrane helix</keyword>
<feature type="transmembrane region" description="Helical" evidence="3">
    <location>
        <begin position="419"/>
        <end position="437"/>
    </location>
</feature>
<name>A0A2R5GT75_9STRA</name>
<comment type="subcellular location">
    <subcellularLocation>
        <location evidence="1">Membrane</location>
        <topology evidence="1">Multi-pass membrane protein</topology>
    </subcellularLocation>
</comment>
<dbReference type="InParanoid" id="A0A2R5GT75"/>
<dbReference type="AlphaFoldDB" id="A0A2R5GT75"/>
<keyword evidence="6" id="KW-1185">Reference proteome</keyword>
<comment type="caution">
    <text evidence="5">The sequence shown here is derived from an EMBL/GenBank/DDBJ whole genome shotgun (WGS) entry which is preliminary data.</text>
</comment>
<keyword evidence="3" id="KW-0812">Transmembrane</keyword>
<dbReference type="EMBL" id="BEYU01000179">
    <property type="protein sequence ID" value="GBG34066.1"/>
    <property type="molecule type" value="Genomic_DNA"/>
</dbReference>
<dbReference type="InterPro" id="IPR020846">
    <property type="entry name" value="MFS_dom"/>
</dbReference>
<reference evidence="5 6" key="1">
    <citation type="submission" date="2017-12" db="EMBL/GenBank/DDBJ databases">
        <title>Sequencing, de novo assembly and annotation of complete genome of a new Thraustochytrid species, strain FCC1311.</title>
        <authorList>
            <person name="Sedici K."/>
            <person name="Godart F."/>
            <person name="Aiese Cigliano R."/>
            <person name="Sanseverino W."/>
            <person name="Barakat M."/>
            <person name="Ortet P."/>
            <person name="Marechal E."/>
            <person name="Cagnac O."/>
            <person name="Amato A."/>
        </authorList>
    </citation>
    <scope>NUCLEOTIDE SEQUENCE [LARGE SCALE GENOMIC DNA]</scope>
</reference>
<feature type="transmembrane region" description="Helical" evidence="3">
    <location>
        <begin position="331"/>
        <end position="348"/>
    </location>
</feature>
<dbReference type="PANTHER" id="PTHR23534">
    <property type="entry name" value="MFS PERMEASE"/>
    <property type="match status" value="1"/>
</dbReference>
<feature type="transmembrane region" description="Helical" evidence="3">
    <location>
        <begin position="264"/>
        <end position="284"/>
    </location>
</feature>
<evidence type="ECO:0000256" key="3">
    <source>
        <dbReference type="SAM" id="Phobius"/>
    </source>
</evidence>
<gene>
    <name evidence="5" type="ORF">FCC1311_102892</name>
</gene>
<feature type="transmembrane region" description="Helical" evidence="3">
    <location>
        <begin position="139"/>
        <end position="158"/>
    </location>
</feature>
<dbReference type="Gene3D" id="1.20.1250.20">
    <property type="entry name" value="MFS general substrate transporter like domains"/>
    <property type="match status" value="1"/>
</dbReference>
<keyword evidence="3" id="KW-0472">Membrane</keyword>
<dbReference type="PROSITE" id="PS50850">
    <property type="entry name" value="MFS"/>
    <property type="match status" value="1"/>
</dbReference>
<dbReference type="InterPro" id="IPR011701">
    <property type="entry name" value="MFS"/>
</dbReference>
<feature type="transmembrane region" description="Helical" evidence="3">
    <location>
        <begin position="206"/>
        <end position="226"/>
    </location>
</feature>
<dbReference type="Proteomes" id="UP000241890">
    <property type="component" value="Unassembled WGS sequence"/>
</dbReference>
<evidence type="ECO:0000313" key="6">
    <source>
        <dbReference type="Proteomes" id="UP000241890"/>
    </source>
</evidence>
<feature type="transmembrane region" description="Helical" evidence="3">
    <location>
        <begin position="35"/>
        <end position="58"/>
    </location>
</feature>
<feature type="transmembrane region" description="Helical" evidence="3">
    <location>
        <begin position="296"/>
        <end position="319"/>
    </location>
</feature>
<evidence type="ECO:0000256" key="2">
    <source>
        <dbReference type="SAM" id="MobiDB-lite"/>
    </source>
</evidence>
<dbReference type="Pfam" id="PF07690">
    <property type="entry name" value="MFS_1"/>
    <property type="match status" value="1"/>
</dbReference>
<evidence type="ECO:0000256" key="1">
    <source>
        <dbReference type="ARBA" id="ARBA00004141"/>
    </source>
</evidence>
<protein>
    <recommendedName>
        <fullName evidence="4">Major facilitator superfamily (MFS) profile domain-containing protein</fullName>
    </recommendedName>
</protein>
<feature type="transmembrane region" description="Helical" evidence="3">
    <location>
        <begin position="395"/>
        <end position="413"/>
    </location>
</feature>